<reference evidence="3 4" key="1">
    <citation type="submission" date="2024-11" db="EMBL/GenBank/DDBJ databases">
        <title>Chromosome-level genome assembly of the freshwater bivalve Anodonta woodiana.</title>
        <authorList>
            <person name="Chen X."/>
        </authorList>
    </citation>
    <scope>NUCLEOTIDE SEQUENCE [LARGE SCALE GENOMIC DNA]</scope>
    <source>
        <strain evidence="3">MN2024</strain>
        <tissue evidence="3">Gills</tissue>
    </source>
</reference>
<dbReference type="EMBL" id="JBJQND010000006">
    <property type="protein sequence ID" value="KAL3873110.1"/>
    <property type="molecule type" value="Genomic_DNA"/>
</dbReference>
<dbReference type="InterPro" id="IPR011029">
    <property type="entry name" value="DEATH-like_dom_sf"/>
</dbReference>
<feature type="domain" description="Macro" evidence="2">
    <location>
        <begin position="45"/>
        <end position="210"/>
    </location>
</feature>
<feature type="compositionally biased region" description="Basic and acidic residues" evidence="1">
    <location>
        <begin position="498"/>
        <end position="514"/>
    </location>
</feature>
<dbReference type="Pfam" id="PF01661">
    <property type="entry name" value="Macro"/>
    <property type="match status" value="1"/>
</dbReference>
<evidence type="ECO:0000313" key="4">
    <source>
        <dbReference type="Proteomes" id="UP001634394"/>
    </source>
</evidence>
<dbReference type="PROSITE" id="PS51154">
    <property type="entry name" value="MACRO"/>
    <property type="match status" value="1"/>
</dbReference>
<keyword evidence="4" id="KW-1185">Reference proteome</keyword>
<name>A0ABD3WGP5_SINWO</name>
<dbReference type="Gene3D" id="3.40.220.10">
    <property type="entry name" value="Leucine Aminopeptidase, subunit E, domain 1"/>
    <property type="match status" value="1"/>
</dbReference>
<organism evidence="3 4">
    <name type="scientific">Sinanodonta woodiana</name>
    <name type="common">Chinese pond mussel</name>
    <name type="synonym">Anodonta woodiana</name>
    <dbReference type="NCBI Taxonomy" id="1069815"/>
    <lineage>
        <taxon>Eukaryota</taxon>
        <taxon>Metazoa</taxon>
        <taxon>Spiralia</taxon>
        <taxon>Lophotrochozoa</taxon>
        <taxon>Mollusca</taxon>
        <taxon>Bivalvia</taxon>
        <taxon>Autobranchia</taxon>
        <taxon>Heteroconchia</taxon>
        <taxon>Palaeoheterodonta</taxon>
        <taxon>Unionida</taxon>
        <taxon>Unionoidea</taxon>
        <taxon>Unionidae</taxon>
        <taxon>Unioninae</taxon>
        <taxon>Sinanodonta</taxon>
    </lineage>
</organism>
<sequence>MDASQISTWSEYYEKYSHYFDQDIGQTLIENQEILNNGTEREPGKPIFPVRREVNDKISVVKANITNLNVDAIVSSANKNLADCAPVGVALAISNAAGPQLWKACQSIGKCRKGTAVITDGFLLNAKHVIHAIGPDPYEADEDILKQCYNAVLSLIPAKRLRTVAIPCLCSGFRGFPLQKSAAVALTAVRHWLDIDENKNMVSPELPCLNRDDISSFGRYGRTSGIFTFLFENTDMENIFPKVKQATVSKFHHPEADGPSLFSNGAIITLDENGSSKLFLYQCRSFPAIEFCLVRFGTNKEPVQNQCFEVRDFITSAIMKYLPRRATFQTYIKCKKSTFEDGLDTKHGVWQVEKLRNTNKEELPCFHLNLSDTHVIYPNKYMRTWFKYKIPFEPDPVELLDLDRTPTDKDLEQISEGLGASHAIIAIQLGVPATVVERCIHNHPSDAIMQGFQMLKHRRDKIGHGVSLSELLQEIKKCTSSVDIDSLKQGLCDKSRTDKKWKEKREAKRSEQCKKISGNETEIN</sequence>
<evidence type="ECO:0000313" key="3">
    <source>
        <dbReference type="EMBL" id="KAL3873110.1"/>
    </source>
</evidence>
<evidence type="ECO:0000259" key="2">
    <source>
        <dbReference type="PROSITE" id="PS51154"/>
    </source>
</evidence>
<protein>
    <recommendedName>
        <fullName evidence="2">Macro domain-containing protein</fullName>
    </recommendedName>
</protein>
<dbReference type="SUPFAM" id="SSF47986">
    <property type="entry name" value="DEATH domain"/>
    <property type="match status" value="1"/>
</dbReference>
<dbReference type="SUPFAM" id="SSF52949">
    <property type="entry name" value="Macro domain-like"/>
    <property type="match status" value="1"/>
</dbReference>
<dbReference type="InterPro" id="IPR043472">
    <property type="entry name" value="Macro_dom-like"/>
</dbReference>
<dbReference type="InterPro" id="IPR002589">
    <property type="entry name" value="Macro_dom"/>
</dbReference>
<proteinExistence type="predicted"/>
<gene>
    <name evidence="3" type="ORF">ACJMK2_036267</name>
</gene>
<accession>A0ABD3WGP5</accession>
<dbReference type="AlphaFoldDB" id="A0ABD3WGP5"/>
<evidence type="ECO:0000256" key="1">
    <source>
        <dbReference type="SAM" id="MobiDB-lite"/>
    </source>
</evidence>
<feature type="region of interest" description="Disordered" evidence="1">
    <location>
        <begin position="498"/>
        <end position="524"/>
    </location>
</feature>
<dbReference type="Proteomes" id="UP001634394">
    <property type="component" value="Unassembled WGS sequence"/>
</dbReference>
<dbReference type="Gene3D" id="1.10.533.10">
    <property type="entry name" value="Death Domain, Fas"/>
    <property type="match status" value="1"/>
</dbReference>
<comment type="caution">
    <text evidence="3">The sequence shown here is derived from an EMBL/GenBank/DDBJ whole genome shotgun (WGS) entry which is preliminary data.</text>
</comment>
<dbReference type="PANTHER" id="PTHR11106">
    <property type="entry name" value="GANGLIOSIDE INDUCED DIFFERENTIATION ASSOCIATED PROTEIN 2-RELATED"/>
    <property type="match status" value="1"/>
</dbReference>
<dbReference type="SMART" id="SM00506">
    <property type="entry name" value="A1pp"/>
    <property type="match status" value="1"/>
</dbReference>
<dbReference type="PANTHER" id="PTHR11106:SF27">
    <property type="entry name" value="MACRO DOMAIN-CONTAINING PROTEIN"/>
    <property type="match status" value="1"/>
</dbReference>